<proteinExistence type="predicted"/>
<keyword evidence="2" id="KW-0489">Methyltransferase</keyword>
<dbReference type="Proteomes" id="UP000501705">
    <property type="component" value="Chromosome"/>
</dbReference>
<dbReference type="Gene3D" id="3.40.50.150">
    <property type="entry name" value="Vaccinia Virus protein VP39"/>
    <property type="match status" value="1"/>
</dbReference>
<name>A0A6G9XU26_NOCBR</name>
<accession>A0A6G9XU26</accession>
<dbReference type="AlphaFoldDB" id="A0A6G9XU26"/>
<dbReference type="GO" id="GO:0032259">
    <property type="term" value="P:methylation"/>
    <property type="evidence" value="ECO:0007669"/>
    <property type="project" value="UniProtKB-KW"/>
</dbReference>
<dbReference type="PANTHER" id="PTHR44068:SF11">
    <property type="entry name" value="GERANYL DIPHOSPHATE 2-C-METHYLTRANSFERASE"/>
    <property type="match status" value="1"/>
</dbReference>
<reference evidence="2 3" key="1">
    <citation type="journal article" date="2019" name="ACS Chem. Biol.">
        <title>Identification and Mobilization of a Cryptic Antibiotic Biosynthesis Gene Locus from a Human-Pathogenic Nocardia Isolate.</title>
        <authorList>
            <person name="Herisse M."/>
            <person name="Ishida K."/>
            <person name="Porter J.L."/>
            <person name="Howden B."/>
            <person name="Hertweck C."/>
            <person name="Stinear T.P."/>
            <person name="Pidot S.J."/>
        </authorList>
    </citation>
    <scope>NUCLEOTIDE SEQUENCE [LARGE SCALE GENOMIC DNA]</scope>
    <source>
        <strain evidence="2 3">AUSMDU00024985</strain>
    </source>
</reference>
<sequence>MRFFIHSARFFHSILFDIWDAAAAFRGRVLDIGCGLGGPALYRAQRFGVEVTGLTTEPAQARLAAQLADDADMGHLVSTMVGDFTAAHPPGKFDVPVSKAPADRYWTIDIGPLAEYIAAAKVSGFNLDRNVDLTAEGADYWLWSIAWADSQLAQLESRNTLTEAAESRLLRSIREHARMHRCITNNVYEFHAQVRKVRNLASDRS</sequence>
<organism evidence="2 3">
    <name type="scientific">Nocardia brasiliensis</name>
    <dbReference type="NCBI Taxonomy" id="37326"/>
    <lineage>
        <taxon>Bacteria</taxon>
        <taxon>Bacillati</taxon>
        <taxon>Actinomycetota</taxon>
        <taxon>Actinomycetes</taxon>
        <taxon>Mycobacteriales</taxon>
        <taxon>Nocardiaceae</taxon>
        <taxon>Nocardia</taxon>
    </lineage>
</organism>
<evidence type="ECO:0000313" key="3">
    <source>
        <dbReference type="Proteomes" id="UP000501705"/>
    </source>
</evidence>
<evidence type="ECO:0000313" key="2">
    <source>
        <dbReference type="EMBL" id="QIS04333.1"/>
    </source>
</evidence>
<dbReference type="InterPro" id="IPR041698">
    <property type="entry name" value="Methyltransf_25"/>
</dbReference>
<dbReference type="Pfam" id="PF13649">
    <property type="entry name" value="Methyltransf_25"/>
    <property type="match status" value="1"/>
</dbReference>
<dbReference type="InterPro" id="IPR029063">
    <property type="entry name" value="SAM-dependent_MTases_sf"/>
</dbReference>
<dbReference type="PANTHER" id="PTHR44068">
    <property type="entry name" value="ZGC:194242"/>
    <property type="match status" value="1"/>
</dbReference>
<protein>
    <submittedName>
        <fullName evidence="2">Methyltransferase domain-containing protein</fullName>
    </submittedName>
</protein>
<dbReference type="GO" id="GO:0008168">
    <property type="term" value="F:methyltransferase activity"/>
    <property type="evidence" value="ECO:0007669"/>
    <property type="project" value="UniProtKB-KW"/>
</dbReference>
<feature type="domain" description="Methyltransferase" evidence="1">
    <location>
        <begin position="29"/>
        <end position="98"/>
    </location>
</feature>
<dbReference type="SUPFAM" id="SSF53335">
    <property type="entry name" value="S-adenosyl-L-methionine-dependent methyltransferases"/>
    <property type="match status" value="1"/>
</dbReference>
<dbReference type="EMBL" id="CP046171">
    <property type="protein sequence ID" value="QIS04333.1"/>
    <property type="molecule type" value="Genomic_DNA"/>
</dbReference>
<gene>
    <name evidence="2" type="ORF">F5X71_20155</name>
</gene>
<dbReference type="InterPro" id="IPR050447">
    <property type="entry name" value="Erg6_SMT_methyltransf"/>
</dbReference>
<dbReference type="RefSeq" id="WP_167463452.1">
    <property type="nucleotide sequence ID" value="NZ_CP046171.1"/>
</dbReference>
<keyword evidence="2" id="KW-0808">Transferase</keyword>
<evidence type="ECO:0000259" key="1">
    <source>
        <dbReference type="Pfam" id="PF13649"/>
    </source>
</evidence>